<evidence type="ECO:0000256" key="2">
    <source>
        <dbReference type="ARBA" id="ARBA00022723"/>
    </source>
</evidence>
<dbReference type="SUPFAM" id="SSF52141">
    <property type="entry name" value="Uracil-DNA glycosylase-like"/>
    <property type="match status" value="1"/>
</dbReference>
<dbReference type="InterPro" id="IPR051536">
    <property type="entry name" value="UDG_Type-4/5"/>
</dbReference>
<dbReference type="RefSeq" id="WP_251605486.1">
    <property type="nucleotide sequence ID" value="NZ_JAMQJY010000001.1"/>
</dbReference>
<sequence length="213" mass="24456">MTQNKQLTNKLIEICKKRMEPYPCDGFLMGKGNTNASIMFVGEAPGRQEVIENKPFIGKSGAVMDQYFTWLGLTREDVYITSVIRSRPYRKLKPGEEKEIEARGNRTPNQSEILAHAPLLDAQIEDVKPKIIVTLGGVAFRRLTGMKERLVDIHGTPFTTNILKLKSLEDKRYISSEESYIVFPTFHPASIFYNPKLKLVIEEDMRKLREMIY</sequence>
<keyword evidence="5" id="KW-0408">Iron</keyword>
<keyword evidence="10" id="KW-1185">Reference proteome</keyword>
<dbReference type="PANTHER" id="PTHR33693:SF1">
    <property type="entry name" value="TYPE-4 URACIL-DNA GLYCOSYLASE"/>
    <property type="match status" value="1"/>
</dbReference>
<name>A0ABT0XIH2_9BACI</name>
<feature type="domain" description="Uracil-DNA glycosylase-like" evidence="8">
    <location>
        <begin position="29"/>
        <end position="206"/>
    </location>
</feature>
<evidence type="ECO:0000256" key="1">
    <source>
        <dbReference type="ARBA" id="ARBA00022485"/>
    </source>
</evidence>
<keyword evidence="2" id="KW-0479">Metal-binding</keyword>
<keyword evidence="7" id="KW-0234">DNA repair</keyword>
<reference evidence="9" key="1">
    <citation type="submission" date="2022-06" db="EMBL/GenBank/DDBJ databases">
        <title>Alkalicoccobacillus porphyridii sp. nov., isolated from a marine red alga, Porphyridium purpureum and reclassification of Shouchella plakortidis and Shouchella gibsonii as Alkalicoccobacillus plakortidis comb. nov. and Alkalicoccobacillus gibsonii comb. nov.</title>
        <authorList>
            <person name="Kim K.H."/>
            <person name="Lee J.K."/>
            <person name="Han D.M."/>
            <person name="Baek J.H."/>
            <person name="Jeon C.O."/>
        </authorList>
    </citation>
    <scope>NUCLEOTIDE SEQUENCE</scope>
    <source>
        <strain evidence="9">DSM 19153</strain>
    </source>
</reference>
<dbReference type="EMBL" id="JAMQJY010000001">
    <property type="protein sequence ID" value="MCM2675148.1"/>
    <property type="molecule type" value="Genomic_DNA"/>
</dbReference>
<keyword evidence="6" id="KW-0411">Iron-sulfur</keyword>
<comment type="caution">
    <text evidence="9">The sequence shown here is derived from an EMBL/GenBank/DDBJ whole genome shotgun (WGS) entry which is preliminary data.</text>
</comment>
<keyword evidence="3" id="KW-0227">DNA damage</keyword>
<evidence type="ECO:0000256" key="5">
    <source>
        <dbReference type="ARBA" id="ARBA00023004"/>
    </source>
</evidence>
<keyword evidence="1" id="KW-0004">4Fe-4S</keyword>
<protein>
    <submittedName>
        <fullName evidence="9">Uracil-DNA glycosylase</fullName>
    </submittedName>
</protein>
<dbReference type="SMART" id="SM00986">
    <property type="entry name" value="UDG"/>
    <property type="match status" value="1"/>
</dbReference>
<dbReference type="SMART" id="SM00987">
    <property type="entry name" value="UreE_C"/>
    <property type="match status" value="1"/>
</dbReference>
<dbReference type="Proteomes" id="UP001203665">
    <property type="component" value="Unassembled WGS sequence"/>
</dbReference>
<accession>A0ABT0XIH2</accession>
<evidence type="ECO:0000256" key="7">
    <source>
        <dbReference type="ARBA" id="ARBA00023204"/>
    </source>
</evidence>
<gene>
    <name evidence="9" type="ORF">NDM98_06365</name>
</gene>
<proteinExistence type="predicted"/>
<evidence type="ECO:0000259" key="8">
    <source>
        <dbReference type="SMART" id="SM00986"/>
    </source>
</evidence>
<evidence type="ECO:0000313" key="9">
    <source>
        <dbReference type="EMBL" id="MCM2675148.1"/>
    </source>
</evidence>
<dbReference type="InterPro" id="IPR005122">
    <property type="entry name" value="Uracil-DNA_glycosylase-like"/>
</dbReference>
<evidence type="ECO:0000256" key="3">
    <source>
        <dbReference type="ARBA" id="ARBA00022763"/>
    </source>
</evidence>
<evidence type="ECO:0000256" key="6">
    <source>
        <dbReference type="ARBA" id="ARBA00023014"/>
    </source>
</evidence>
<dbReference type="PANTHER" id="PTHR33693">
    <property type="entry name" value="TYPE-5 URACIL-DNA GLYCOSYLASE"/>
    <property type="match status" value="1"/>
</dbReference>
<organism evidence="9 10">
    <name type="scientific">Alkalicoccobacillus plakortidis</name>
    <dbReference type="NCBI Taxonomy" id="444060"/>
    <lineage>
        <taxon>Bacteria</taxon>
        <taxon>Bacillati</taxon>
        <taxon>Bacillota</taxon>
        <taxon>Bacilli</taxon>
        <taxon>Bacillales</taxon>
        <taxon>Bacillaceae</taxon>
        <taxon>Alkalicoccobacillus</taxon>
    </lineage>
</organism>
<evidence type="ECO:0000313" key="10">
    <source>
        <dbReference type="Proteomes" id="UP001203665"/>
    </source>
</evidence>
<dbReference type="InterPro" id="IPR036895">
    <property type="entry name" value="Uracil-DNA_glycosylase-like_sf"/>
</dbReference>
<evidence type="ECO:0000256" key="4">
    <source>
        <dbReference type="ARBA" id="ARBA00022801"/>
    </source>
</evidence>
<keyword evidence="4" id="KW-0378">Hydrolase</keyword>
<dbReference type="CDD" id="cd10030">
    <property type="entry name" value="UDG-F4_TTUDGA_SPO1dp_like"/>
    <property type="match status" value="1"/>
</dbReference>
<dbReference type="Pfam" id="PF03167">
    <property type="entry name" value="UDG"/>
    <property type="match status" value="1"/>
</dbReference>
<dbReference type="Gene3D" id="3.40.470.10">
    <property type="entry name" value="Uracil-DNA glycosylase-like domain"/>
    <property type="match status" value="1"/>
</dbReference>